<evidence type="ECO:0000256" key="1">
    <source>
        <dbReference type="SAM" id="MobiDB-lite"/>
    </source>
</evidence>
<feature type="region of interest" description="Disordered" evidence="1">
    <location>
        <begin position="1"/>
        <end position="25"/>
    </location>
</feature>
<accession>A0A833YFN6</accession>
<dbReference type="Gramene" id="Jr01_29340_p1">
    <property type="protein sequence ID" value="cds.Jr01_29340_p1"/>
    <property type="gene ID" value="Jr01_29340"/>
</dbReference>
<protein>
    <submittedName>
        <fullName evidence="2">Uncharacterized protein</fullName>
    </submittedName>
</protein>
<dbReference type="AlphaFoldDB" id="A0A833YFN6"/>
<reference evidence="2" key="1">
    <citation type="submission" date="2015-10" db="EMBL/GenBank/DDBJ databases">
        <authorList>
            <person name="Martinez-Garcia P.J."/>
            <person name="Crepeau M.W."/>
            <person name="Puiu D."/>
            <person name="Gonzalez-Ibeas D."/>
            <person name="Whalen J."/>
            <person name="Stevens K."/>
            <person name="Paul R."/>
            <person name="Butterfield T."/>
            <person name="Britton M."/>
            <person name="Reagan R."/>
            <person name="Chakraborty S."/>
            <person name="Walawage S.L."/>
            <person name="Vasquez-Gross H.A."/>
            <person name="Cardeno C."/>
            <person name="Famula R."/>
            <person name="Pratt K."/>
            <person name="Kuruganti S."/>
            <person name="Aradhya M.K."/>
            <person name="Leslie C.A."/>
            <person name="Dandekar A.M."/>
            <person name="Salzberg S.L."/>
            <person name="Wegrzyn J.L."/>
            <person name="Langley C.H."/>
            <person name="Neale D.B."/>
        </authorList>
    </citation>
    <scope>NUCLEOTIDE SEQUENCE</scope>
    <source>
        <tissue evidence="2">Leaves</tissue>
    </source>
</reference>
<gene>
    <name evidence="2" type="ORF">F2P56_002711</name>
</gene>
<sequence length="111" mass="12784">MLGNRVRKVERSNHRDPNRLIGKRLNNAAPSSSYHRAAQLLRVTSPTAPLFFLGSSKNSNTSYRAGWLATFHNWEKHLEGRLYTFQAPQHEHKHELAIRDMQLITSSSMML</sequence>
<reference evidence="2" key="2">
    <citation type="submission" date="2020-03" db="EMBL/GenBank/DDBJ databases">
        <title>Walnut 2.0.</title>
        <authorList>
            <person name="Marrano A."/>
            <person name="Britton M."/>
            <person name="Zimin A.V."/>
            <person name="Zaini P.A."/>
            <person name="Workman R."/>
            <person name="Puiu D."/>
            <person name="Bianco L."/>
            <person name="Allen B.J."/>
            <person name="Troggio M."/>
            <person name="Leslie C.A."/>
            <person name="Timp W."/>
            <person name="Dendekar A."/>
            <person name="Salzberg S.L."/>
            <person name="Neale D.B."/>
        </authorList>
    </citation>
    <scope>NUCLEOTIDE SEQUENCE</scope>
    <source>
        <tissue evidence="2">Leaves</tissue>
    </source>
</reference>
<proteinExistence type="predicted"/>
<name>A0A833YFN6_JUGRE</name>
<evidence type="ECO:0000313" key="2">
    <source>
        <dbReference type="EMBL" id="KAF5482119.1"/>
    </source>
</evidence>
<evidence type="ECO:0000313" key="3">
    <source>
        <dbReference type="Proteomes" id="UP000619265"/>
    </source>
</evidence>
<dbReference type="Proteomes" id="UP000619265">
    <property type="component" value="Unassembled WGS sequence"/>
</dbReference>
<comment type="caution">
    <text evidence="2">The sequence shown here is derived from an EMBL/GenBank/DDBJ whole genome shotgun (WGS) entry which is preliminary data.</text>
</comment>
<dbReference type="EMBL" id="LIHL02000001">
    <property type="protein sequence ID" value="KAF5482119.1"/>
    <property type="molecule type" value="Genomic_DNA"/>
</dbReference>
<feature type="compositionally biased region" description="Basic and acidic residues" evidence="1">
    <location>
        <begin position="7"/>
        <end position="18"/>
    </location>
</feature>
<organism evidence="2 3">
    <name type="scientific">Juglans regia</name>
    <name type="common">English walnut</name>
    <dbReference type="NCBI Taxonomy" id="51240"/>
    <lineage>
        <taxon>Eukaryota</taxon>
        <taxon>Viridiplantae</taxon>
        <taxon>Streptophyta</taxon>
        <taxon>Embryophyta</taxon>
        <taxon>Tracheophyta</taxon>
        <taxon>Spermatophyta</taxon>
        <taxon>Magnoliopsida</taxon>
        <taxon>eudicotyledons</taxon>
        <taxon>Gunneridae</taxon>
        <taxon>Pentapetalae</taxon>
        <taxon>rosids</taxon>
        <taxon>fabids</taxon>
        <taxon>Fagales</taxon>
        <taxon>Juglandaceae</taxon>
        <taxon>Juglans</taxon>
    </lineage>
</organism>